<feature type="transmembrane region" description="Helical" evidence="7">
    <location>
        <begin position="311"/>
        <end position="336"/>
    </location>
</feature>
<comment type="subcellular location">
    <subcellularLocation>
        <location evidence="1">Membrane</location>
    </subcellularLocation>
</comment>
<sequence length="571" mass="64074">MNAAGAADGPGIMPPPASAEYDWTPINVDQFLASATGQSQEDAVRYELADTTGSTLMPLLYDAGQQLLLFNSSYGRPHNSNGGQHSNYNNINYNLNGSHADLFPMYDDMGEPNWTRTCDEEYNPHQEDNRIEFWVCGVILNIVCVLGLLGNVISMIILSRPQMRSSINYLLTGLARCDTMLIISSMLLFGIPSIYPYTGYLFGYYNYVYPFISPAMFPIGMIAQTASIYMTFTVTLERYVAVCHPLRARALCTYGRAKIYFIVCVCFALAYNMPRFWEVLTITYTLPNTTQVLHCVRPSPLRRDPTYINIYIHWCYLIVNYIIPFLTLAILNCLIYRQVKHANRERQRLSRSEKREIGLATMLLCVVVVFFMLNFMPLVLNISEAFYDTIDPRLTKLSNLLITINSSVNFLIYIIFGEKFKRIFLLIFFKRRLSRDQPDLIHYESSISNNGDGTMNHRSSGRFSRHGTQRSTTTTYLVTTGGINGAGAGIGGSGNSNSMNSVRLTQVSGSPGLVKIKRNRAPSPGPVVYYPAPRELQRSVSTTNSTTNNNTALGLDWTVDGKKLGHVSSGF</sequence>
<keyword evidence="10" id="KW-1185">Reference proteome</keyword>
<evidence type="ECO:0000256" key="7">
    <source>
        <dbReference type="SAM" id="Phobius"/>
    </source>
</evidence>
<evidence type="ECO:0000256" key="3">
    <source>
        <dbReference type="ARBA" id="ARBA00022692"/>
    </source>
</evidence>
<dbReference type="PRINTS" id="PR00237">
    <property type="entry name" value="GPCRRHODOPSN"/>
</dbReference>
<dbReference type="Proteomes" id="UP001200034">
    <property type="component" value="Unassembled WGS sequence"/>
</dbReference>
<feature type="compositionally biased region" description="Basic residues" evidence="6">
    <location>
        <begin position="459"/>
        <end position="468"/>
    </location>
</feature>
<dbReference type="InterPro" id="IPR017452">
    <property type="entry name" value="GPCR_Rhodpsn_7TM"/>
</dbReference>
<evidence type="ECO:0000256" key="5">
    <source>
        <dbReference type="ARBA" id="ARBA00023136"/>
    </source>
</evidence>
<dbReference type="CDD" id="cd14978">
    <property type="entry name" value="7tmA_FMRFamide_R-like"/>
    <property type="match status" value="1"/>
</dbReference>
<feature type="transmembrane region" description="Helical" evidence="7">
    <location>
        <begin position="397"/>
        <end position="416"/>
    </location>
</feature>
<dbReference type="PANTHER" id="PTHR46641">
    <property type="entry name" value="FMRFAMIDE RECEPTOR-RELATED"/>
    <property type="match status" value="1"/>
</dbReference>
<dbReference type="EMBL" id="JAJJHW010002585">
    <property type="protein sequence ID" value="KAH8372429.1"/>
    <property type="molecule type" value="Genomic_DNA"/>
</dbReference>
<dbReference type="PANTHER" id="PTHR46641:SF2">
    <property type="entry name" value="FMRFAMIDE RECEPTOR"/>
    <property type="match status" value="1"/>
</dbReference>
<protein>
    <recommendedName>
        <fullName evidence="8">G-protein coupled receptors family 1 profile domain-containing protein</fullName>
    </recommendedName>
</protein>
<evidence type="ECO:0000256" key="4">
    <source>
        <dbReference type="ARBA" id="ARBA00022989"/>
    </source>
</evidence>
<evidence type="ECO:0000313" key="10">
    <source>
        <dbReference type="Proteomes" id="UP001200034"/>
    </source>
</evidence>
<feature type="transmembrane region" description="Helical" evidence="7">
    <location>
        <begin position="170"/>
        <end position="195"/>
    </location>
</feature>
<evidence type="ECO:0000259" key="8">
    <source>
        <dbReference type="PROSITE" id="PS50262"/>
    </source>
</evidence>
<dbReference type="InterPro" id="IPR000276">
    <property type="entry name" value="GPCR_Rhodpsn"/>
</dbReference>
<dbReference type="SUPFAM" id="SSF81321">
    <property type="entry name" value="Family A G protein-coupled receptor-like"/>
    <property type="match status" value="1"/>
</dbReference>
<feature type="transmembrane region" description="Helical" evidence="7">
    <location>
        <begin position="215"/>
        <end position="236"/>
    </location>
</feature>
<organism evidence="9 10">
    <name type="scientific">Drosophila rubida</name>
    <dbReference type="NCBI Taxonomy" id="30044"/>
    <lineage>
        <taxon>Eukaryota</taxon>
        <taxon>Metazoa</taxon>
        <taxon>Ecdysozoa</taxon>
        <taxon>Arthropoda</taxon>
        <taxon>Hexapoda</taxon>
        <taxon>Insecta</taxon>
        <taxon>Pterygota</taxon>
        <taxon>Neoptera</taxon>
        <taxon>Endopterygota</taxon>
        <taxon>Diptera</taxon>
        <taxon>Brachycera</taxon>
        <taxon>Muscomorpha</taxon>
        <taxon>Ephydroidea</taxon>
        <taxon>Drosophilidae</taxon>
        <taxon>Drosophila</taxon>
    </lineage>
</organism>
<dbReference type="InterPro" id="IPR052954">
    <property type="entry name" value="GPCR-Ligand_Int"/>
</dbReference>
<gene>
    <name evidence="9" type="ORF">KR093_011586</name>
</gene>
<evidence type="ECO:0000256" key="2">
    <source>
        <dbReference type="ARBA" id="ARBA00010663"/>
    </source>
</evidence>
<accession>A0AAD4K2J1</accession>
<reference evidence="9" key="1">
    <citation type="journal article" date="2021" name="Mol. Ecol. Resour.">
        <title>Phylogenomic analyses of the genus Drosophila reveals genomic signals of climate adaptation.</title>
        <authorList>
            <person name="Li F."/>
            <person name="Rane R.V."/>
            <person name="Luria V."/>
            <person name="Xiong Z."/>
            <person name="Chen J."/>
            <person name="Li Z."/>
            <person name="Catullo R.A."/>
            <person name="Griffin P.C."/>
            <person name="Schiffer M."/>
            <person name="Pearce S."/>
            <person name="Lee S.F."/>
            <person name="McElroy K."/>
            <person name="Stocker A."/>
            <person name="Shirriffs J."/>
            <person name="Cockerell F."/>
            <person name="Coppin C."/>
            <person name="Sgro C.M."/>
            <person name="Karger A."/>
            <person name="Cain J.W."/>
            <person name="Weber J.A."/>
            <person name="Santpere G."/>
            <person name="Kirschner M.W."/>
            <person name="Hoffmann A.A."/>
            <person name="Oakeshott J.G."/>
            <person name="Zhang G."/>
        </authorList>
    </citation>
    <scope>NUCLEOTIDE SEQUENCE</scope>
    <source>
        <strain evidence="9">BGI-SZ-2011g</strain>
    </source>
</reference>
<evidence type="ECO:0000256" key="6">
    <source>
        <dbReference type="SAM" id="MobiDB-lite"/>
    </source>
</evidence>
<evidence type="ECO:0000256" key="1">
    <source>
        <dbReference type="ARBA" id="ARBA00004370"/>
    </source>
</evidence>
<dbReference type="Gene3D" id="1.20.1070.10">
    <property type="entry name" value="Rhodopsin 7-helix transmembrane proteins"/>
    <property type="match status" value="1"/>
</dbReference>
<feature type="region of interest" description="Disordered" evidence="6">
    <location>
        <begin position="451"/>
        <end position="471"/>
    </location>
</feature>
<keyword evidence="5 7" id="KW-0472">Membrane</keyword>
<dbReference type="PROSITE" id="PS50262">
    <property type="entry name" value="G_PROTEIN_RECEP_F1_2"/>
    <property type="match status" value="1"/>
</dbReference>
<feature type="transmembrane region" description="Helical" evidence="7">
    <location>
        <begin position="131"/>
        <end position="158"/>
    </location>
</feature>
<evidence type="ECO:0000313" key="9">
    <source>
        <dbReference type="EMBL" id="KAH8372429.1"/>
    </source>
</evidence>
<feature type="transmembrane region" description="Helical" evidence="7">
    <location>
        <begin position="357"/>
        <end position="377"/>
    </location>
</feature>
<comment type="similarity">
    <text evidence="2">Belongs to the G-protein coupled receptor 1 family.</text>
</comment>
<dbReference type="Pfam" id="PF00001">
    <property type="entry name" value="7tm_1"/>
    <property type="match status" value="1"/>
</dbReference>
<comment type="caution">
    <text evidence="9">The sequence shown here is derived from an EMBL/GenBank/DDBJ whole genome shotgun (WGS) entry which is preliminary data.</text>
</comment>
<feature type="transmembrane region" description="Helical" evidence="7">
    <location>
        <begin position="257"/>
        <end position="277"/>
    </location>
</feature>
<dbReference type="GO" id="GO:0016020">
    <property type="term" value="C:membrane"/>
    <property type="evidence" value="ECO:0007669"/>
    <property type="project" value="UniProtKB-SubCell"/>
</dbReference>
<proteinExistence type="inferred from homology"/>
<keyword evidence="3 7" id="KW-0812">Transmembrane</keyword>
<feature type="domain" description="G-protein coupled receptors family 1 profile" evidence="8">
    <location>
        <begin position="150"/>
        <end position="413"/>
    </location>
</feature>
<dbReference type="AlphaFoldDB" id="A0AAD4K2J1"/>
<dbReference type="GO" id="GO:0004930">
    <property type="term" value="F:G protein-coupled receptor activity"/>
    <property type="evidence" value="ECO:0007669"/>
    <property type="project" value="InterPro"/>
</dbReference>
<keyword evidence="4 7" id="KW-1133">Transmembrane helix</keyword>
<dbReference type="SMART" id="SM01381">
    <property type="entry name" value="7TM_GPCR_Srsx"/>
    <property type="match status" value="1"/>
</dbReference>
<name>A0AAD4K2J1_9MUSC</name>